<organism evidence="6 7">
    <name type="scientific">Pararge aegeria aegeria</name>
    <dbReference type="NCBI Taxonomy" id="348720"/>
    <lineage>
        <taxon>Eukaryota</taxon>
        <taxon>Metazoa</taxon>
        <taxon>Ecdysozoa</taxon>
        <taxon>Arthropoda</taxon>
        <taxon>Hexapoda</taxon>
        <taxon>Insecta</taxon>
        <taxon>Pterygota</taxon>
        <taxon>Neoptera</taxon>
        <taxon>Endopterygota</taxon>
        <taxon>Lepidoptera</taxon>
        <taxon>Glossata</taxon>
        <taxon>Ditrysia</taxon>
        <taxon>Papilionoidea</taxon>
        <taxon>Nymphalidae</taxon>
        <taxon>Satyrinae</taxon>
        <taxon>Satyrini</taxon>
        <taxon>Parargina</taxon>
        <taxon>Pararge</taxon>
    </lineage>
</organism>
<sequence length="66" mass="7463">MGNGMNKVLPGLYVGNYRDSKDPLQLEKYKITHILSIHDAARRIHATVYVAEVALYKQLVPKVLVL</sequence>
<dbReference type="PANTHER" id="PTHR45948">
    <property type="entry name" value="DUAL SPECIFICITY PROTEIN PHOSPHATASE DDB_G0269404-RELATED"/>
    <property type="match status" value="1"/>
</dbReference>
<name>A0A8S4SIY7_9NEOP</name>
<comment type="catalytic activity">
    <reaction evidence="5">
        <text>O-phospho-L-threonyl-[protein] + H2O = L-threonyl-[protein] + phosphate</text>
        <dbReference type="Rhea" id="RHEA:47004"/>
        <dbReference type="Rhea" id="RHEA-COMP:11060"/>
        <dbReference type="Rhea" id="RHEA-COMP:11605"/>
        <dbReference type="ChEBI" id="CHEBI:15377"/>
        <dbReference type="ChEBI" id="CHEBI:30013"/>
        <dbReference type="ChEBI" id="CHEBI:43474"/>
        <dbReference type="ChEBI" id="CHEBI:61977"/>
        <dbReference type="EC" id="3.1.3.16"/>
    </reaction>
</comment>
<reference evidence="6" key="1">
    <citation type="submission" date="2022-03" db="EMBL/GenBank/DDBJ databases">
        <authorList>
            <person name="Lindestad O."/>
        </authorList>
    </citation>
    <scope>NUCLEOTIDE SEQUENCE</scope>
</reference>
<evidence type="ECO:0000256" key="1">
    <source>
        <dbReference type="ARBA" id="ARBA00008601"/>
    </source>
</evidence>
<proteinExistence type="inferred from homology"/>
<dbReference type="OrthoDB" id="9979246at2759"/>
<evidence type="ECO:0000313" key="7">
    <source>
        <dbReference type="Proteomes" id="UP000838756"/>
    </source>
</evidence>
<dbReference type="PANTHER" id="PTHR45948:SF2">
    <property type="entry name" value="DUAL SPECIFICITY PROTEIN PHOSPHATASE"/>
    <property type="match status" value="1"/>
</dbReference>
<comment type="similarity">
    <text evidence="1">Belongs to the protein-tyrosine phosphatase family. Non-receptor class dual specificity subfamily.</text>
</comment>
<evidence type="ECO:0000256" key="5">
    <source>
        <dbReference type="ARBA" id="ARBA00048336"/>
    </source>
</evidence>
<protein>
    <submittedName>
        <fullName evidence="6">Jg9141 protein</fullName>
    </submittedName>
</protein>
<keyword evidence="2" id="KW-0378">Hydrolase</keyword>
<dbReference type="GO" id="GO:0004725">
    <property type="term" value="F:protein tyrosine phosphatase activity"/>
    <property type="evidence" value="ECO:0007669"/>
    <property type="project" value="TreeGrafter"/>
</dbReference>
<dbReference type="GO" id="GO:0004722">
    <property type="term" value="F:protein serine/threonine phosphatase activity"/>
    <property type="evidence" value="ECO:0007669"/>
    <property type="project" value="UniProtKB-EC"/>
</dbReference>
<dbReference type="AlphaFoldDB" id="A0A8S4SIY7"/>
<dbReference type="EMBL" id="CAKXAJ010026305">
    <property type="protein sequence ID" value="CAH2266379.1"/>
    <property type="molecule type" value="Genomic_DNA"/>
</dbReference>
<dbReference type="GO" id="GO:0007165">
    <property type="term" value="P:signal transduction"/>
    <property type="evidence" value="ECO:0007669"/>
    <property type="project" value="TreeGrafter"/>
</dbReference>
<evidence type="ECO:0000256" key="4">
    <source>
        <dbReference type="ARBA" id="ARBA00047761"/>
    </source>
</evidence>
<evidence type="ECO:0000256" key="3">
    <source>
        <dbReference type="ARBA" id="ARBA00022912"/>
    </source>
</evidence>
<keyword evidence="7" id="KW-1185">Reference proteome</keyword>
<comment type="caution">
    <text evidence="6">The sequence shown here is derived from an EMBL/GenBank/DDBJ whole genome shotgun (WGS) entry which is preliminary data.</text>
</comment>
<dbReference type="Proteomes" id="UP000838756">
    <property type="component" value="Unassembled WGS sequence"/>
</dbReference>
<comment type="catalytic activity">
    <reaction evidence="4">
        <text>O-phospho-L-seryl-[protein] + H2O = L-seryl-[protein] + phosphate</text>
        <dbReference type="Rhea" id="RHEA:20629"/>
        <dbReference type="Rhea" id="RHEA-COMP:9863"/>
        <dbReference type="Rhea" id="RHEA-COMP:11604"/>
        <dbReference type="ChEBI" id="CHEBI:15377"/>
        <dbReference type="ChEBI" id="CHEBI:29999"/>
        <dbReference type="ChEBI" id="CHEBI:43474"/>
        <dbReference type="ChEBI" id="CHEBI:83421"/>
        <dbReference type="EC" id="3.1.3.16"/>
    </reaction>
</comment>
<dbReference type="GO" id="GO:0005829">
    <property type="term" value="C:cytosol"/>
    <property type="evidence" value="ECO:0007669"/>
    <property type="project" value="TreeGrafter"/>
</dbReference>
<gene>
    <name evidence="6" type="primary">jg9141</name>
    <name evidence="6" type="ORF">PAEG_LOCUS25255</name>
</gene>
<keyword evidence="3" id="KW-0904">Protein phosphatase</keyword>
<dbReference type="InterPro" id="IPR029021">
    <property type="entry name" value="Prot-tyrosine_phosphatase-like"/>
</dbReference>
<evidence type="ECO:0000256" key="2">
    <source>
        <dbReference type="ARBA" id="ARBA00022801"/>
    </source>
</evidence>
<accession>A0A8S4SIY7</accession>
<dbReference type="Gene3D" id="3.90.190.10">
    <property type="entry name" value="Protein tyrosine phosphatase superfamily"/>
    <property type="match status" value="1"/>
</dbReference>
<evidence type="ECO:0000313" key="6">
    <source>
        <dbReference type="EMBL" id="CAH2266379.1"/>
    </source>
</evidence>
<dbReference type="SUPFAM" id="SSF52799">
    <property type="entry name" value="(Phosphotyrosine protein) phosphatases II"/>
    <property type="match status" value="1"/>
</dbReference>